<feature type="region of interest" description="Disordered" evidence="1">
    <location>
        <begin position="1"/>
        <end position="39"/>
    </location>
</feature>
<sequence>MADDDADPRPDDAAPLSDLADRVSERRRREESDDDADALFDEMSVGEVDEEALWASLADAAAAEATHVGAGAEESIEEVREDVPGYADHLVPKAEFCEQCPHLSDPPELGCDREGTEIVEVVDSDTFRVRDCPMVEGGE</sequence>
<name>A0A1H0YK99_9EURY</name>
<dbReference type="OrthoDB" id="204982at2157"/>
<dbReference type="AlphaFoldDB" id="A0A1H0YK99"/>
<evidence type="ECO:0000259" key="2">
    <source>
        <dbReference type="Pfam" id="PF26456"/>
    </source>
</evidence>
<organism evidence="3 4">
    <name type="scientific">Halopelagius longus</name>
    <dbReference type="NCBI Taxonomy" id="1236180"/>
    <lineage>
        <taxon>Archaea</taxon>
        <taxon>Methanobacteriati</taxon>
        <taxon>Methanobacteriota</taxon>
        <taxon>Stenosarchaea group</taxon>
        <taxon>Halobacteria</taxon>
        <taxon>Halobacteriales</taxon>
        <taxon>Haloferacaceae</taxon>
    </lineage>
</organism>
<dbReference type="Pfam" id="PF26456">
    <property type="entry name" value="DUF8135"/>
    <property type="match status" value="1"/>
</dbReference>
<dbReference type="InterPro" id="IPR058448">
    <property type="entry name" value="DUF8135"/>
</dbReference>
<reference evidence="4" key="1">
    <citation type="submission" date="2016-10" db="EMBL/GenBank/DDBJ databases">
        <authorList>
            <person name="Varghese N."/>
            <person name="Submissions S."/>
        </authorList>
    </citation>
    <scope>NUCLEOTIDE SEQUENCE [LARGE SCALE GENOMIC DNA]</scope>
    <source>
        <strain evidence="4">CGMCC 1.12397</strain>
    </source>
</reference>
<evidence type="ECO:0000256" key="1">
    <source>
        <dbReference type="SAM" id="MobiDB-lite"/>
    </source>
</evidence>
<dbReference type="Proteomes" id="UP000199289">
    <property type="component" value="Unassembled WGS sequence"/>
</dbReference>
<proteinExistence type="predicted"/>
<feature type="domain" description="DUF8135" evidence="2">
    <location>
        <begin position="89"/>
        <end position="136"/>
    </location>
</feature>
<evidence type="ECO:0000313" key="3">
    <source>
        <dbReference type="EMBL" id="SDQ15602.1"/>
    </source>
</evidence>
<evidence type="ECO:0000313" key="4">
    <source>
        <dbReference type="Proteomes" id="UP000199289"/>
    </source>
</evidence>
<dbReference type="RefSeq" id="WP_175454366.1">
    <property type="nucleotide sequence ID" value="NZ_FNKQ01000001.1"/>
</dbReference>
<protein>
    <recommendedName>
        <fullName evidence="2">DUF8135 domain-containing protein</fullName>
    </recommendedName>
</protein>
<gene>
    <name evidence="3" type="ORF">SAMN05216278_0688</name>
</gene>
<accession>A0A1H0YK99</accession>
<dbReference type="EMBL" id="FNKQ01000001">
    <property type="protein sequence ID" value="SDQ15602.1"/>
    <property type="molecule type" value="Genomic_DNA"/>
</dbReference>
<feature type="compositionally biased region" description="Basic and acidic residues" evidence="1">
    <location>
        <begin position="19"/>
        <end position="31"/>
    </location>
</feature>